<accession>A0A3G1VB64</accession>
<feature type="compositionally biased region" description="Basic and acidic residues" evidence="4">
    <location>
        <begin position="472"/>
        <end position="496"/>
    </location>
</feature>
<evidence type="ECO:0000256" key="3">
    <source>
        <dbReference type="RuleBase" id="RU003971"/>
    </source>
</evidence>
<protein>
    <submittedName>
        <fullName evidence="8">Caspase-8</fullName>
    </submittedName>
</protein>
<evidence type="ECO:0000256" key="1">
    <source>
        <dbReference type="ARBA" id="ARBA00010134"/>
    </source>
</evidence>
<dbReference type="GO" id="GO:0006915">
    <property type="term" value="P:apoptotic process"/>
    <property type="evidence" value="ECO:0007669"/>
    <property type="project" value="UniProtKB-KW"/>
</dbReference>
<dbReference type="Gene3D" id="1.10.533.10">
    <property type="entry name" value="Death Domain, Fas"/>
    <property type="match status" value="1"/>
</dbReference>
<dbReference type="GO" id="GO:0051604">
    <property type="term" value="P:protein maturation"/>
    <property type="evidence" value="ECO:0007669"/>
    <property type="project" value="UniProtKB-ARBA"/>
</dbReference>
<dbReference type="GO" id="GO:0005737">
    <property type="term" value="C:cytoplasm"/>
    <property type="evidence" value="ECO:0007669"/>
    <property type="project" value="UniProtKB-ARBA"/>
</dbReference>
<dbReference type="InterPro" id="IPR011600">
    <property type="entry name" value="Pept_C14_caspase"/>
</dbReference>
<dbReference type="InterPro" id="IPR011029">
    <property type="entry name" value="DEATH-like_dom_sf"/>
</dbReference>
<dbReference type="InterPro" id="IPR001315">
    <property type="entry name" value="CARD"/>
</dbReference>
<comment type="similarity">
    <text evidence="1 3">Belongs to the peptidase C14A family.</text>
</comment>
<dbReference type="SUPFAM" id="SSF47986">
    <property type="entry name" value="DEATH domain"/>
    <property type="match status" value="1"/>
</dbReference>
<dbReference type="GO" id="GO:0042981">
    <property type="term" value="P:regulation of apoptotic process"/>
    <property type="evidence" value="ECO:0007669"/>
    <property type="project" value="InterPro"/>
</dbReference>
<feature type="domain" description="Caspase family p10" evidence="5">
    <location>
        <begin position="499"/>
        <end position="585"/>
    </location>
</feature>
<feature type="domain" description="CARD" evidence="7">
    <location>
        <begin position="62"/>
        <end position="126"/>
    </location>
</feature>
<dbReference type="Gene3D" id="3.40.50.1460">
    <property type="match status" value="1"/>
</dbReference>
<dbReference type="PANTHER" id="PTHR48169">
    <property type="entry name" value="DED DOMAIN-CONTAINING PROTEIN"/>
    <property type="match status" value="1"/>
</dbReference>
<dbReference type="SMART" id="SM00115">
    <property type="entry name" value="CASc"/>
    <property type="match status" value="1"/>
</dbReference>
<dbReference type="PROSITE" id="PS50207">
    <property type="entry name" value="CASPASE_P10"/>
    <property type="match status" value="1"/>
</dbReference>
<evidence type="ECO:0000259" key="5">
    <source>
        <dbReference type="PROSITE" id="PS50207"/>
    </source>
</evidence>
<sequence length="598" mass="67926">MIKSIHNVEERFKLYAQKCAKLLQLGQCNPKKVQRDISCTENYIMQVFREREQFIIGKEDKRHNSHRDTLRKCYHHIISDLELVNSSVLDRLLEDDVMSVSDKDSIIMKGTKKSQNEEFYRYIYGKVTREDFHNSLLPSLKKDHGHLAEILSKELVTLDESTDDVQCGTCEALKIVQVKRLATSLFKAGVIDNAVHADLRSDSITNSQKWKELLEHANVSHVHIIDAMEKEYPDLYHDFRRRNITTLKCFCGAPDTLSVVSDFVSPYRRDVIANSTTGAGDVAALDDLQSFLSLPIQDTESAYPMNARPRGICVIINNRDFQESQDDAGGRYRGQHGLGKREGTDVDAKRLEYIFSKLEFTIRPFTNLTDTQMVEELQCVASTIDHKPFDAFVCCILSHGVKDRVYGTNCRDVKVSDLTAPFRASACPSLAGKPKMFFIQAAQGNIRMQGLNVEDGVELPVPCERTPVDASVVRDDPPQEKPDKQKWRSKGSPDERNIIPDESDFLLGYATSPGYVSYRSKRHGSWYIIRLAEVLEKYGDRLDLLSCLMMVNDEVAKGNAMTKDGVFKQVPAPMFTLRKKVNLTSDPMWFRSLSTINE</sequence>
<dbReference type="AlphaFoldDB" id="A0A3G1VB64"/>
<name>A0A3G1VB64_HALDV</name>
<proteinExistence type="evidence at transcript level"/>
<evidence type="ECO:0000313" key="8">
    <source>
        <dbReference type="EMBL" id="AYK02334.1"/>
    </source>
</evidence>
<dbReference type="InterPro" id="IPR002138">
    <property type="entry name" value="Pept_C14_p10"/>
</dbReference>
<keyword evidence="2" id="KW-0053">Apoptosis</keyword>
<dbReference type="InterPro" id="IPR029030">
    <property type="entry name" value="Caspase-like_dom_sf"/>
</dbReference>
<evidence type="ECO:0000259" key="6">
    <source>
        <dbReference type="PROSITE" id="PS50208"/>
    </source>
</evidence>
<dbReference type="GO" id="GO:0004197">
    <property type="term" value="F:cysteine-type endopeptidase activity"/>
    <property type="evidence" value="ECO:0007669"/>
    <property type="project" value="InterPro"/>
</dbReference>
<feature type="domain" description="Caspase family p20" evidence="6">
    <location>
        <begin position="309"/>
        <end position="446"/>
    </location>
</feature>
<dbReference type="PRINTS" id="PR00376">
    <property type="entry name" value="IL1BCENZYME"/>
</dbReference>
<dbReference type="GO" id="GO:0006508">
    <property type="term" value="P:proteolysis"/>
    <property type="evidence" value="ECO:0007669"/>
    <property type="project" value="InterPro"/>
</dbReference>
<dbReference type="CDD" id="cd00032">
    <property type="entry name" value="CASc"/>
    <property type="match status" value="1"/>
</dbReference>
<feature type="region of interest" description="Disordered" evidence="4">
    <location>
        <begin position="468"/>
        <end position="496"/>
    </location>
</feature>
<dbReference type="InterPro" id="IPR001309">
    <property type="entry name" value="Pept_C14_p20"/>
</dbReference>
<organism evidence="8">
    <name type="scientific">Haliotis diversicolor</name>
    <name type="common">Abalone</name>
    <name type="synonym">Sulculus diversicolor</name>
    <dbReference type="NCBI Taxonomy" id="36095"/>
    <lineage>
        <taxon>Eukaryota</taxon>
        <taxon>Metazoa</taxon>
        <taxon>Spiralia</taxon>
        <taxon>Lophotrochozoa</taxon>
        <taxon>Mollusca</taxon>
        <taxon>Gastropoda</taxon>
        <taxon>Vetigastropoda</taxon>
        <taxon>Lepetellida</taxon>
        <taxon>Haliotoidea</taxon>
        <taxon>Haliotidae</taxon>
        <taxon>Haliotis</taxon>
    </lineage>
</organism>
<evidence type="ECO:0000256" key="4">
    <source>
        <dbReference type="SAM" id="MobiDB-lite"/>
    </source>
</evidence>
<dbReference type="EMBL" id="MF945974">
    <property type="protein sequence ID" value="AYK02334.1"/>
    <property type="molecule type" value="mRNA"/>
</dbReference>
<dbReference type="InterPro" id="IPR015917">
    <property type="entry name" value="Pept_C14A"/>
</dbReference>
<reference evidence="8" key="1">
    <citation type="submission" date="2017-09" db="EMBL/GenBank/DDBJ databases">
        <title>Molecular cloning and expression of caspase-8 gene from Haliotis diversicolor in development and under stresses.</title>
        <authorList>
            <person name="Wang G."/>
        </authorList>
    </citation>
    <scope>NUCLEOTIDE SEQUENCE</scope>
    <source>
        <tissue evidence="8">Hemocyte</tissue>
    </source>
</reference>
<dbReference type="Pfam" id="PF00656">
    <property type="entry name" value="Peptidase_C14"/>
    <property type="match status" value="1"/>
</dbReference>
<dbReference type="SUPFAM" id="SSF52129">
    <property type="entry name" value="Caspase-like"/>
    <property type="match status" value="1"/>
</dbReference>
<evidence type="ECO:0000259" key="7">
    <source>
        <dbReference type="PROSITE" id="PS50209"/>
    </source>
</evidence>
<dbReference type="PANTHER" id="PTHR48169:SF7">
    <property type="entry name" value="CASPASE 10"/>
    <property type="match status" value="1"/>
</dbReference>
<evidence type="ECO:0000256" key="2">
    <source>
        <dbReference type="ARBA" id="ARBA00022703"/>
    </source>
</evidence>
<dbReference type="PROSITE" id="PS50208">
    <property type="entry name" value="CASPASE_P20"/>
    <property type="match status" value="1"/>
</dbReference>
<dbReference type="PROSITE" id="PS50209">
    <property type="entry name" value="CARD"/>
    <property type="match status" value="1"/>
</dbReference>
<dbReference type="CDD" id="cd01671">
    <property type="entry name" value="CARD"/>
    <property type="match status" value="1"/>
</dbReference>